<dbReference type="GO" id="GO:0005524">
    <property type="term" value="F:ATP binding"/>
    <property type="evidence" value="ECO:0007669"/>
    <property type="project" value="UniProtKB-UniRule"/>
</dbReference>
<evidence type="ECO:0000256" key="5">
    <source>
        <dbReference type="ARBA" id="ARBA00022884"/>
    </source>
</evidence>
<evidence type="ECO:0000259" key="13">
    <source>
        <dbReference type="PROSITE" id="PS51194"/>
    </source>
</evidence>
<dbReference type="GO" id="GO:0016887">
    <property type="term" value="F:ATP hydrolysis activity"/>
    <property type="evidence" value="ECO:0007669"/>
    <property type="project" value="RHEA"/>
</dbReference>
<dbReference type="InterPro" id="IPR027417">
    <property type="entry name" value="P-loop_NTPase"/>
</dbReference>
<dbReference type="PROSITE" id="PS00039">
    <property type="entry name" value="DEAD_ATP_HELICASE"/>
    <property type="match status" value="1"/>
</dbReference>
<dbReference type="InterPro" id="IPR011545">
    <property type="entry name" value="DEAD/DEAH_box_helicase_dom"/>
</dbReference>
<evidence type="ECO:0000313" key="15">
    <source>
        <dbReference type="EMBL" id="VDC82013.1"/>
    </source>
</evidence>
<evidence type="ECO:0000256" key="9">
    <source>
        <dbReference type="RuleBase" id="RU000492"/>
    </source>
</evidence>
<keyword evidence="5 10" id="KW-0694">RNA-binding</keyword>
<dbReference type="PROSITE" id="PS51192">
    <property type="entry name" value="HELICASE_ATP_BIND_1"/>
    <property type="match status" value="1"/>
</dbReference>
<dbReference type="InterPro" id="IPR014001">
    <property type="entry name" value="Helicase_ATP-bd"/>
</dbReference>
<keyword evidence="1 9" id="KW-0547">Nucleotide-binding</keyword>
<dbReference type="CDD" id="cd18787">
    <property type="entry name" value="SF2_C_DEAD"/>
    <property type="match status" value="1"/>
</dbReference>
<dbReference type="PROSITE" id="PS51195">
    <property type="entry name" value="Q_MOTIF"/>
    <property type="match status" value="1"/>
</dbReference>
<comment type="domain">
    <text evidence="10">The Q motif is unique to and characteristic of the DEAD box family of RNA helicases and controls ATP binding and hydrolysis.</text>
</comment>
<dbReference type="GO" id="GO:0003723">
    <property type="term" value="F:RNA binding"/>
    <property type="evidence" value="ECO:0007669"/>
    <property type="project" value="UniProtKB-UniRule"/>
</dbReference>
<evidence type="ECO:0000259" key="12">
    <source>
        <dbReference type="PROSITE" id="PS51192"/>
    </source>
</evidence>
<evidence type="ECO:0000259" key="14">
    <source>
        <dbReference type="PROSITE" id="PS51195"/>
    </source>
</evidence>
<dbReference type="InterPro" id="IPR025313">
    <property type="entry name" value="SPB4-like_CTE"/>
</dbReference>
<evidence type="ECO:0000256" key="4">
    <source>
        <dbReference type="ARBA" id="ARBA00022840"/>
    </source>
</evidence>
<dbReference type="SMART" id="SM00487">
    <property type="entry name" value="DEXDc"/>
    <property type="match status" value="1"/>
</dbReference>
<dbReference type="CDD" id="cd17942">
    <property type="entry name" value="DEADc_DDX18"/>
    <property type="match status" value="1"/>
</dbReference>
<dbReference type="Gene3D" id="3.40.50.300">
    <property type="entry name" value="P-loop containing nucleotide triphosphate hydrolases"/>
    <property type="match status" value="2"/>
</dbReference>
<dbReference type="PROSITE" id="PS51194">
    <property type="entry name" value="HELICASE_CTER"/>
    <property type="match status" value="1"/>
</dbReference>
<feature type="region of interest" description="Disordered" evidence="11">
    <location>
        <begin position="1"/>
        <end position="74"/>
    </location>
</feature>
<keyword evidence="3 9" id="KW-0347">Helicase</keyword>
<evidence type="ECO:0000256" key="11">
    <source>
        <dbReference type="SAM" id="MobiDB-lite"/>
    </source>
</evidence>
<dbReference type="SMART" id="SM01178">
    <property type="entry name" value="DUF4217"/>
    <property type="match status" value="1"/>
</dbReference>
<dbReference type="SUPFAM" id="SSF52540">
    <property type="entry name" value="P-loop containing nucleoside triphosphate hydrolases"/>
    <property type="match status" value="1"/>
</dbReference>
<evidence type="ECO:0000256" key="6">
    <source>
        <dbReference type="ARBA" id="ARBA00024357"/>
    </source>
</evidence>
<evidence type="ECO:0000256" key="10">
    <source>
        <dbReference type="RuleBase" id="RU365068"/>
    </source>
</evidence>
<dbReference type="AlphaFoldDB" id="A0A3P6A471"/>
<comment type="catalytic activity">
    <reaction evidence="7 10">
        <text>ATP + H2O = ADP + phosphate + H(+)</text>
        <dbReference type="Rhea" id="RHEA:13065"/>
        <dbReference type="ChEBI" id="CHEBI:15377"/>
        <dbReference type="ChEBI" id="CHEBI:15378"/>
        <dbReference type="ChEBI" id="CHEBI:30616"/>
        <dbReference type="ChEBI" id="CHEBI:43474"/>
        <dbReference type="ChEBI" id="CHEBI:456216"/>
        <dbReference type="EC" id="3.6.4.13"/>
    </reaction>
</comment>
<reference evidence="15" key="1">
    <citation type="submission" date="2018-11" db="EMBL/GenBank/DDBJ databases">
        <authorList>
            <consortium name="Genoscope - CEA"/>
            <person name="William W."/>
        </authorList>
    </citation>
    <scope>NUCLEOTIDE SEQUENCE</scope>
</reference>
<feature type="compositionally biased region" description="Basic and acidic residues" evidence="11">
    <location>
        <begin position="23"/>
        <end position="39"/>
    </location>
</feature>
<dbReference type="Pfam" id="PF00270">
    <property type="entry name" value="DEAD"/>
    <property type="match status" value="1"/>
</dbReference>
<feature type="domain" description="DEAD-box RNA helicase Q" evidence="14">
    <location>
        <begin position="93"/>
        <end position="121"/>
    </location>
</feature>
<dbReference type="Pfam" id="PF00271">
    <property type="entry name" value="Helicase_C"/>
    <property type="match status" value="1"/>
</dbReference>
<evidence type="ECO:0000256" key="3">
    <source>
        <dbReference type="ARBA" id="ARBA00022806"/>
    </source>
</evidence>
<dbReference type="InterPro" id="IPR000629">
    <property type="entry name" value="RNA-helicase_DEAD-box_CS"/>
</dbReference>
<gene>
    <name evidence="15" type="ORF">BRAA03T13231Z</name>
</gene>
<comment type="similarity">
    <text evidence="6">Belongs to the DEAD box helicase family. DDX18/HAS1 subfamily.</text>
</comment>
<dbReference type="PANTHER" id="PTHR24031">
    <property type="entry name" value="RNA HELICASE"/>
    <property type="match status" value="1"/>
</dbReference>
<feature type="domain" description="Helicase C-terminal" evidence="13">
    <location>
        <begin position="347"/>
        <end position="507"/>
    </location>
</feature>
<feature type="domain" description="Helicase ATP-binding" evidence="12">
    <location>
        <begin position="124"/>
        <end position="334"/>
    </location>
</feature>
<dbReference type="EMBL" id="LR031572">
    <property type="protein sequence ID" value="VDC82013.1"/>
    <property type="molecule type" value="Genomic_DNA"/>
</dbReference>
<dbReference type="EC" id="3.6.4.13" evidence="10"/>
<dbReference type="Pfam" id="PF13959">
    <property type="entry name" value="CTE_SPB4"/>
    <property type="match status" value="1"/>
</dbReference>
<accession>A0A3P6A471</accession>
<feature type="compositionally biased region" description="Basic and acidic residues" evidence="11">
    <location>
        <begin position="1"/>
        <end position="13"/>
    </location>
</feature>
<feature type="compositionally biased region" description="Acidic residues" evidence="11">
    <location>
        <begin position="62"/>
        <end position="74"/>
    </location>
</feature>
<keyword evidence="4 9" id="KW-0067">ATP-binding</keyword>
<feature type="short sequence motif" description="Q motif" evidence="8">
    <location>
        <begin position="93"/>
        <end position="121"/>
    </location>
</feature>
<dbReference type="InterPro" id="IPR044773">
    <property type="entry name" value="DDX18/Has1_DEADc"/>
</dbReference>
<evidence type="ECO:0000256" key="8">
    <source>
        <dbReference type="PROSITE-ProRule" id="PRU00552"/>
    </source>
</evidence>
<proteinExistence type="inferred from homology"/>
<dbReference type="SMART" id="SM00490">
    <property type="entry name" value="HELICc"/>
    <property type="match status" value="1"/>
</dbReference>
<comment type="function">
    <text evidence="10">RNA helicase.</text>
</comment>
<evidence type="ECO:0000256" key="7">
    <source>
        <dbReference type="ARBA" id="ARBA00047984"/>
    </source>
</evidence>
<protein>
    <recommendedName>
        <fullName evidence="10">ATP-dependent RNA helicase</fullName>
        <ecNumber evidence="10">3.6.4.13</ecNumber>
    </recommendedName>
</protein>
<organism evidence="15">
    <name type="scientific">Brassica campestris</name>
    <name type="common">Field mustard</name>
    <dbReference type="NCBI Taxonomy" id="3711"/>
    <lineage>
        <taxon>Eukaryota</taxon>
        <taxon>Viridiplantae</taxon>
        <taxon>Streptophyta</taxon>
        <taxon>Embryophyta</taxon>
        <taxon>Tracheophyta</taxon>
        <taxon>Spermatophyta</taxon>
        <taxon>Magnoliopsida</taxon>
        <taxon>eudicotyledons</taxon>
        <taxon>Gunneridae</taxon>
        <taxon>Pentapetalae</taxon>
        <taxon>rosids</taxon>
        <taxon>malvids</taxon>
        <taxon>Brassicales</taxon>
        <taxon>Brassicaceae</taxon>
        <taxon>Brassiceae</taxon>
        <taxon>Brassica</taxon>
    </lineage>
</organism>
<dbReference type="GO" id="GO:0003724">
    <property type="term" value="F:RNA helicase activity"/>
    <property type="evidence" value="ECO:0007669"/>
    <property type="project" value="UniProtKB-EC"/>
</dbReference>
<sequence length="614" mass="69574">MVELEKKSSDEMKKRIRKRNRGKKSELQKTKEEETHLVEENADEIPNKKEKKVKKVKSQEEDKTEEEVEAKEEEELDEEKKMVVVGKGIMTNETFESLELSEQTFEAIKTMGFEHMTQIQAGSIPPLLEGKDVLGAARTGSGKTLAFLIPSVELLFKERFSPRNGTGVIVICPTRELAIQTKNVAEELLKHHSLTVSMVIGGNNRRTEAQRIANGSNLLIATPGRLLDHLQHTKGFIYKHLKCLVIDEADRILEENFEEDMNKILKILPKLKPSGEIALQIMCQSVWLYYGLDFVLIKALTMFLQTRQTALFSATQTSKVQDLARVSLTSPVLVDVDDGRRKVTNEGLEQGYCVVPSEKRLLLLISFLKKNLNKKIMVFFSTCKSVQFHAEIMKLINVESCDIHGGLDQNRRTKTFFDFMKAEKGILLCTDVAARGLDIPSVDWIIQYDPPDKPTEYIHRVGRTARGEGAKGKALLVLIPEELQFIRYLKAAKVPVKELEFNEKKLLNVRSALEKYVANDYNLNKIAKEAYRAYIAAYNSHSLKDIFNVHRLDLQAVALSFCFSSPPKVHLNIESGAGKVRKARNQQGRNGFSPYSPYGKGKGMMCSRPAFLFY</sequence>
<dbReference type="InterPro" id="IPR014014">
    <property type="entry name" value="RNA_helicase_DEAD_Q_motif"/>
</dbReference>
<evidence type="ECO:0000256" key="1">
    <source>
        <dbReference type="ARBA" id="ARBA00022741"/>
    </source>
</evidence>
<evidence type="ECO:0000256" key="2">
    <source>
        <dbReference type="ARBA" id="ARBA00022801"/>
    </source>
</evidence>
<keyword evidence="2 9" id="KW-0378">Hydrolase</keyword>
<name>A0A3P6A471_BRACM</name>
<dbReference type="InterPro" id="IPR001650">
    <property type="entry name" value="Helicase_C-like"/>
</dbReference>
<dbReference type="FunFam" id="3.40.50.300:FF:000379">
    <property type="entry name" value="RNA helicase"/>
    <property type="match status" value="1"/>
</dbReference>